<keyword evidence="5" id="KW-0862">Zinc</keyword>
<dbReference type="SMART" id="SM00064">
    <property type="entry name" value="FYVE"/>
    <property type="match status" value="1"/>
</dbReference>
<dbReference type="InterPro" id="IPR043269">
    <property type="entry name" value="FYVE_LST2"/>
</dbReference>
<evidence type="ECO:0000313" key="8">
    <source>
        <dbReference type="Proteomes" id="UP000887540"/>
    </source>
</evidence>
<dbReference type="InterPro" id="IPR011011">
    <property type="entry name" value="Znf_FYVE_PHD"/>
</dbReference>
<name>A0A914C1C3_9BILA</name>
<dbReference type="InterPro" id="IPR051118">
    <property type="entry name" value="LST-2"/>
</dbReference>
<keyword evidence="4 6" id="KW-0863">Zinc-finger</keyword>
<protein>
    <submittedName>
        <fullName evidence="9">FYVE-type domain-containing protein</fullName>
    </submittedName>
</protein>
<evidence type="ECO:0000313" key="9">
    <source>
        <dbReference type="WBParaSite" id="ACRNAN_Path_1502.g5856.t1"/>
    </source>
</evidence>
<dbReference type="Gene3D" id="3.30.40.10">
    <property type="entry name" value="Zinc/RING finger domain, C3HC4 (zinc finger)"/>
    <property type="match status" value="1"/>
</dbReference>
<dbReference type="GO" id="GO:0031901">
    <property type="term" value="C:early endosome membrane"/>
    <property type="evidence" value="ECO:0007669"/>
    <property type="project" value="TreeGrafter"/>
</dbReference>
<comment type="similarity">
    <text evidence="2">Belongs to the lst-2 family.</text>
</comment>
<dbReference type="GO" id="GO:0008270">
    <property type="term" value="F:zinc ion binding"/>
    <property type="evidence" value="ECO:0007669"/>
    <property type="project" value="UniProtKB-KW"/>
</dbReference>
<dbReference type="SUPFAM" id="SSF57903">
    <property type="entry name" value="FYVE/PHD zinc finger"/>
    <property type="match status" value="1"/>
</dbReference>
<dbReference type="PANTHER" id="PTHR46465">
    <property type="entry name" value="LATERAL SIGNALING TARGET PROTEIN 2 HOMOLOG"/>
    <property type="match status" value="1"/>
</dbReference>
<dbReference type="AlphaFoldDB" id="A0A914C1C3"/>
<evidence type="ECO:0000256" key="3">
    <source>
        <dbReference type="ARBA" id="ARBA00022723"/>
    </source>
</evidence>
<dbReference type="Pfam" id="PF01363">
    <property type="entry name" value="FYVE"/>
    <property type="match status" value="1"/>
</dbReference>
<reference evidence="9" key="1">
    <citation type="submission" date="2022-11" db="UniProtKB">
        <authorList>
            <consortium name="WormBaseParasite"/>
        </authorList>
    </citation>
    <scope>IDENTIFICATION</scope>
</reference>
<feature type="domain" description="FYVE-type" evidence="7">
    <location>
        <begin position="450"/>
        <end position="506"/>
    </location>
</feature>
<evidence type="ECO:0000256" key="5">
    <source>
        <dbReference type="ARBA" id="ARBA00022833"/>
    </source>
</evidence>
<dbReference type="CDD" id="cd15731">
    <property type="entry name" value="FYVE_LST2"/>
    <property type="match status" value="1"/>
</dbReference>
<evidence type="ECO:0000256" key="1">
    <source>
        <dbReference type="ARBA" id="ARBA00003580"/>
    </source>
</evidence>
<dbReference type="InterPro" id="IPR000306">
    <property type="entry name" value="Znf_FYVE"/>
</dbReference>
<evidence type="ECO:0000259" key="7">
    <source>
        <dbReference type="PROSITE" id="PS50178"/>
    </source>
</evidence>
<comment type="function">
    <text evidence="1">Negative regulator of epidermal growth factor receptor (EGFR) signaling.</text>
</comment>
<sequence length="566" mass="63640">MQSIRKLVNKPRIDDWSPLAKFFYADEALNTIANELDSFDGRRDPERCNQLVNKLRQAQDRVLHIISEMLMIVFPNESERACRDYRAKFPDEIIHDNLPGQLWFGAECLAAGSNIVDHEVESEAIRPMARALTKHLDKMREILKDQALRDPSQYTEKIKAHLRVFDHLFADFEFSYVSAMVPVKSVKEYDAQLDVTVLFSESITRAIQIGYITQENIDNCDPNVMIALPRLAIVWGLLYYPDGALNLDLAKEDLSEMFRHFHRLLLSIRDLLKSLRPEELQKLEVSLVTGCSSADEVPSLRSLEEEVKTAVFTSHTPVSSLESESSFLERPSDPESSGLAYLSQSASNGIILPSTSKRSELERTRYSSSDDLIHRLFVCIAGVADQLQTNYSSEVRKVLKMVLQPVEIVPVFEVPGKAAAAAEVPEEETGVEVQESLPIPAFVGVRWIPDGECDQCTGCSAPFTVIRRRHHCRNCGRIFCGRCSSNQLSLPELGYDKKVRVCNLCFLYKLNPFSPCATGSGNETPSSSNADQYIQNQIERVEEDLNATSPDFDPFYLAGMNGSTTP</sequence>
<keyword evidence="3" id="KW-0479">Metal-binding</keyword>
<dbReference type="InterPro" id="IPR013083">
    <property type="entry name" value="Znf_RING/FYVE/PHD"/>
</dbReference>
<dbReference type="Proteomes" id="UP000887540">
    <property type="component" value="Unplaced"/>
</dbReference>
<dbReference type="PROSITE" id="PS50178">
    <property type="entry name" value="ZF_FYVE"/>
    <property type="match status" value="1"/>
</dbReference>
<evidence type="ECO:0000256" key="4">
    <source>
        <dbReference type="ARBA" id="ARBA00022771"/>
    </source>
</evidence>
<dbReference type="WBParaSite" id="ACRNAN_Path_1502.g5856.t1">
    <property type="protein sequence ID" value="ACRNAN_Path_1502.g5856.t1"/>
    <property type="gene ID" value="ACRNAN_Path_1502.g5856"/>
</dbReference>
<keyword evidence="8" id="KW-1185">Reference proteome</keyword>
<evidence type="ECO:0000256" key="6">
    <source>
        <dbReference type="PROSITE-ProRule" id="PRU00091"/>
    </source>
</evidence>
<proteinExistence type="inferred from homology"/>
<dbReference type="PANTHER" id="PTHR46465:SF2">
    <property type="entry name" value="LATERAL SIGNALING TARGET PROTEIN 2 HOMOLOG"/>
    <property type="match status" value="1"/>
</dbReference>
<evidence type="ECO:0000256" key="2">
    <source>
        <dbReference type="ARBA" id="ARBA00008755"/>
    </source>
</evidence>
<organism evidence="8 9">
    <name type="scientific">Acrobeloides nanus</name>
    <dbReference type="NCBI Taxonomy" id="290746"/>
    <lineage>
        <taxon>Eukaryota</taxon>
        <taxon>Metazoa</taxon>
        <taxon>Ecdysozoa</taxon>
        <taxon>Nematoda</taxon>
        <taxon>Chromadorea</taxon>
        <taxon>Rhabditida</taxon>
        <taxon>Tylenchina</taxon>
        <taxon>Cephalobomorpha</taxon>
        <taxon>Cephaloboidea</taxon>
        <taxon>Cephalobidae</taxon>
        <taxon>Acrobeloides</taxon>
    </lineage>
</organism>
<dbReference type="InterPro" id="IPR017455">
    <property type="entry name" value="Znf_FYVE-rel"/>
</dbReference>
<accession>A0A914C1C3</accession>